<comment type="caution">
    <text evidence="1">The sequence shown here is derived from an EMBL/GenBank/DDBJ whole genome shotgun (WGS) entry which is preliminary data.</text>
</comment>
<reference evidence="1" key="1">
    <citation type="submission" date="2020-06" db="EMBL/GenBank/DDBJ databases">
        <title>WGS assembly of Ceratodon purpureus strain R40.</title>
        <authorList>
            <person name="Carey S.B."/>
            <person name="Jenkins J."/>
            <person name="Shu S."/>
            <person name="Lovell J.T."/>
            <person name="Sreedasyam A."/>
            <person name="Maumus F."/>
            <person name="Tiley G.P."/>
            <person name="Fernandez-Pozo N."/>
            <person name="Barry K."/>
            <person name="Chen C."/>
            <person name="Wang M."/>
            <person name="Lipzen A."/>
            <person name="Daum C."/>
            <person name="Saski C.A."/>
            <person name="Payton A.C."/>
            <person name="Mcbreen J.C."/>
            <person name="Conrad R.E."/>
            <person name="Kollar L.M."/>
            <person name="Olsson S."/>
            <person name="Huttunen S."/>
            <person name="Landis J.B."/>
            <person name="Wickett N.J."/>
            <person name="Johnson M.G."/>
            <person name="Rensing S.A."/>
            <person name="Grimwood J."/>
            <person name="Schmutz J."/>
            <person name="Mcdaniel S.F."/>
        </authorList>
    </citation>
    <scope>NUCLEOTIDE SEQUENCE</scope>
    <source>
        <strain evidence="1">R40</strain>
    </source>
</reference>
<name>A0A8T0HR36_CERPU</name>
<proteinExistence type="predicted"/>
<keyword evidence="2" id="KW-1185">Reference proteome</keyword>
<evidence type="ECO:0000313" key="2">
    <source>
        <dbReference type="Proteomes" id="UP000822688"/>
    </source>
</evidence>
<accession>A0A8T0HR36</accession>
<dbReference type="Proteomes" id="UP000822688">
    <property type="component" value="Chromosome V"/>
</dbReference>
<gene>
    <name evidence="1" type="ORF">KC19_VG161900</name>
</gene>
<dbReference type="EMBL" id="CM026426">
    <property type="protein sequence ID" value="KAG0573251.1"/>
    <property type="molecule type" value="Genomic_DNA"/>
</dbReference>
<evidence type="ECO:0000313" key="1">
    <source>
        <dbReference type="EMBL" id="KAG0573251.1"/>
    </source>
</evidence>
<organism evidence="1 2">
    <name type="scientific">Ceratodon purpureus</name>
    <name type="common">Fire moss</name>
    <name type="synonym">Dicranum purpureum</name>
    <dbReference type="NCBI Taxonomy" id="3225"/>
    <lineage>
        <taxon>Eukaryota</taxon>
        <taxon>Viridiplantae</taxon>
        <taxon>Streptophyta</taxon>
        <taxon>Embryophyta</taxon>
        <taxon>Bryophyta</taxon>
        <taxon>Bryophytina</taxon>
        <taxon>Bryopsida</taxon>
        <taxon>Dicranidae</taxon>
        <taxon>Pseudoditrichales</taxon>
        <taxon>Ditrichaceae</taxon>
        <taxon>Ceratodon</taxon>
    </lineage>
</organism>
<dbReference type="AlphaFoldDB" id="A0A8T0HR36"/>
<protein>
    <submittedName>
        <fullName evidence="1">Uncharacterized protein</fullName>
    </submittedName>
</protein>
<sequence>MTELKIRVFYPCLGQRRQRGNVGFPSLQTVRGNPRATSKNASTLLCSCVYEMQKLGDKDRTLTPWSYCGGSIVVLETRVRYLRIGRRDLLFLFCTAM</sequence>